<dbReference type="InterPro" id="IPR027417">
    <property type="entry name" value="P-loop_NTPase"/>
</dbReference>
<feature type="region of interest" description="Disordered" evidence="2">
    <location>
        <begin position="25"/>
        <end position="105"/>
    </location>
</feature>
<evidence type="ECO:0000256" key="2">
    <source>
        <dbReference type="SAM" id="MobiDB-lite"/>
    </source>
</evidence>
<evidence type="ECO:0000256" key="3">
    <source>
        <dbReference type="SAM" id="Phobius"/>
    </source>
</evidence>
<feature type="compositionally biased region" description="Low complexity" evidence="2">
    <location>
        <begin position="49"/>
        <end position="71"/>
    </location>
</feature>
<keyword evidence="5" id="KW-1185">Reference proteome</keyword>
<dbReference type="AlphaFoldDB" id="A0A8J4YUC9"/>
<gene>
    <name evidence="4" type="primary">TOR2A</name>
    <name evidence="4" type="ORF">GWK47_032457</name>
</gene>
<dbReference type="SUPFAM" id="SSF52540">
    <property type="entry name" value="P-loop containing nucleoside triphosphate hydrolases"/>
    <property type="match status" value="1"/>
</dbReference>
<dbReference type="GO" id="GO:0016887">
    <property type="term" value="F:ATP hydrolysis activity"/>
    <property type="evidence" value="ECO:0007669"/>
    <property type="project" value="InterPro"/>
</dbReference>
<feature type="transmembrane region" description="Helical" evidence="3">
    <location>
        <begin position="112"/>
        <end position="136"/>
    </location>
</feature>
<dbReference type="OrthoDB" id="19623at2759"/>
<dbReference type="GO" id="GO:0012505">
    <property type="term" value="C:endomembrane system"/>
    <property type="evidence" value="ECO:0007669"/>
    <property type="project" value="UniProtKB-ARBA"/>
</dbReference>
<organism evidence="4 5">
    <name type="scientific">Chionoecetes opilio</name>
    <name type="common">Atlantic snow crab</name>
    <name type="synonym">Cancer opilio</name>
    <dbReference type="NCBI Taxonomy" id="41210"/>
    <lineage>
        <taxon>Eukaryota</taxon>
        <taxon>Metazoa</taxon>
        <taxon>Ecdysozoa</taxon>
        <taxon>Arthropoda</taxon>
        <taxon>Crustacea</taxon>
        <taxon>Multicrustacea</taxon>
        <taxon>Malacostraca</taxon>
        <taxon>Eumalacostraca</taxon>
        <taxon>Eucarida</taxon>
        <taxon>Decapoda</taxon>
        <taxon>Pleocyemata</taxon>
        <taxon>Brachyura</taxon>
        <taxon>Eubrachyura</taxon>
        <taxon>Majoidea</taxon>
        <taxon>Majidae</taxon>
        <taxon>Chionoecetes</taxon>
    </lineage>
</organism>
<dbReference type="PANTHER" id="PTHR10760:SF2">
    <property type="entry name" value="LD13476P-RELATED"/>
    <property type="match status" value="1"/>
</dbReference>
<dbReference type="Pfam" id="PF06309">
    <property type="entry name" value="Torsin"/>
    <property type="match status" value="1"/>
</dbReference>
<reference evidence="4" key="1">
    <citation type="submission" date="2020-07" db="EMBL/GenBank/DDBJ databases">
        <title>The High-quality genome of the commercially important snow crab, Chionoecetes opilio.</title>
        <authorList>
            <person name="Jeong J.-H."/>
            <person name="Ryu S."/>
        </authorList>
    </citation>
    <scope>NUCLEOTIDE SEQUENCE</scope>
    <source>
        <strain evidence="4">MADBK_172401_WGS</strain>
        <tissue evidence="4">Digestive gland</tissue>
    </source>
</reference>
<dbReference type="GO" id="GO:0005737">
    <property type="term" value="C:cytoplasm"/>
    <property type="evidence" value="ECO:0007669"/>
    <property type="project" value="UniProtKB-ARBA"/>
</dbReference>
<dbReference type="GO" id="GO:0071218">
    <property type="term" value="P:cellular response to misfolded protein"/>
    <property type="evidence" value="ECO:0007669"/>
    <property type="project" value="TreeGrafter"/>
</dbReference>
<dbReference type="InterPro" id="IPR010448">
    <property type="entry name" value="Torsin"/>
</dbReference>
<evidence type="ECO:0000313" key="4">
    <source>
        <dbReference type="EMBL" id="KAG0728436.1"/>
    </source>
</evidence>
<dbReference type="GO" id="GO:0005524">
    <property type="term" value="F:ATP binding"/>
    <property type="evidence" value="ECO:0007669"/>
    <property type="project" value="InterPro"/>
</dbReference>
<dbReference type="Proteomes" id="UP000770661">
    <property type="component" value="Unassembled WGS sequence"/>
</dbReference>
<comment type="caution">
    <text evidence="4">The sequence shown here is derived from an EMBL/GenBank/DDBJ whole genome shotgun (WGS) entry which is preliminary data.</text>
</comment>
<accession>A0A8J4YUC9</accession>
<keyword evidence="3" id="KW-0472">Membrane</keyword>
<evidence type="ECO:0000256" key="1">
    <source>
        <dbReference type="ARBA" id="ARBA00006235"/>
    </source>
</evidence>
<dbReference type="EMBL" id="JACEEZ010002207">
    <property type="protein sequence ID" value="KAG0728436.1"/>
    <property type="molecule type" value="Genomic_DNA"/>
</dbReference>
<evidence type="ECO:0000313" key="5">
    <source>
        <dbReference type="Proteomes" id="UP000770661"/>
    </source>
</evidence>
<proteinExistence type="inferred from homology"/>
<keyword evidence="3" id="KW-1133">Transmembrane helix</keyword>
<name>A0A8J4YUC9_CHIOP</name>
<comment type="similarity">
    <text evidence="1">Belongs to the ClpA/ClpB family. Torsin subfamily.</text>
</comment>
<dbReference type="Gene3D" id="3.40.50.300">
    <property type="entry name" value="P-loop containing nucleotide triphosphate hydrolases"/>
    <property type="match status" value="1"/>
</dbReference>
<protein>
    <submittedName>
        <fullName evidence="4">Torsin-2A</fullName>
    </submittedName>
</protein>
<sequence>MKYEVPQKIISPVRARLSLKTYDEVEDCDEVEGEDRTRQRRPKSATPYRPMASQRRSQQSSPQRSSSESPWPTYPVIHGAPRHSRPGRSLTKGSSKKQRDVPPAASGGNRHFMAFLVGILAFASSCLLAAYFSFLLPNQESSCLAKRNAELPLTELKRQLKKNLVGQNIAVDSLVHNLEAFVASRAERPLVLWLSGWEGSGKTLTINTIRTVLPKDCKVQTVLAQLLPDGADSLHEKALTLVQGLDPCTTNLLVIDGWDGEPHLPLAILDQFLKSLRHPEALARDPGRVLVVLSGTRGSREIWQHFLDLQRTHGADRNYLEYDFTDLSARLRETHFLIPVSVEVALVPFLPMEVTHLRSCVVRELLKGQREDVLIEEEALARVTKEVLAHTEFVPGSEPPIAIHGCKRVSSILALVLSGSLDDLLRL</sequence>
<dbReference type="PANTHER" id="PTHR10760">
    <property type="entry name" value="TORSIN"/>
    <property type="match status" value="1"/>
</dbReference>
<keyword evidence="3" id="KW-0812">Transmembrane</keyword>